<accession>G1D0S2</accession>
<feature type="coiled-coil region" evidence="1">
    <location>
        <begin position="83"/>
        <end position="110"/>
    </location>
</feature>
<name>G1D0S2_9CAUD</name>
<keyword evidence="1" id="KW-0175">Coiled coil</keyword>
<evidence type="ECO:0000313" key="3">
    <source>
        <dbReference type="Proteomes" id="UP000008403"/>
    </source>
</evidence>
<organism evidence="2 3">
    <name type="scientific">Mycobacterium phage Bask21</name>
    <dbReference type="NCBI Taxonomy" id="2902889"/>
    <lineage>
        <taxon>Viruses</taxon>
        <taxon>Duplodnaviria</taxon>
        <taxon>Heunggongvirae</taxon>
        <taxon>Uroviricota</taxon>
        <taxon>Caudoviricetes</taxon>
        <taxon>Kostyavirus</taxon>
        <taxon>Kostyavirus bask21</taxon>
    </lineage>
</organism>
<dbReference type="RefSeq" id="YP_009591232.1">
    <property type="nucleotide sequence ID" value="NC_041846.1"/>
</dbReference>
<reference evidence="2 3" key="1">
    <citation type="journal article" date="2012" name="J. Virol.">
        <title>Complete Genome Sequences of 138 Mycobacteriophages.</title>
        <authorList>
            <consortium name="the Science Education Alliance Phage Hunters Advancing Genomics and Evolutionary Science Program"/>
            <consortium name="the KwaZulu-Natal Research Institute for Tuberculosis and HIV Mycobacterial Genetics Course Students"/>
            <consortium name="the Phage Hunters Integrating Research and Education Program"/>
            <person name="Hatfull G.F."/>
        </authorList>
    </citation>
    <scope>NUCLEOTIDE SEQUENCE [LARGE SCALE GENOMIC DNA]</scope>
    <source>
        <strain evidence="2 3">Bask21</strain>
    </source>
</reference>
<gene>
    <name evidence="2" type="primary">72</name>
    <name evidence="2" type="ORF">PBI_BASK21_72</name>
</gene>
<evidence type="ECO:0000256" key="1">
    <source>
        <dbReference type="SAM" id="Coils"/>
    </source>
</evidence>
<sequence>MDNEEEEFHFEPPTPAVIERQMARALFFVKKGTKVVKATRSEYLAKKRAYKLALAEARQSDTGTRADREDRALISTKKLWEEMDEAEVAMKYAEDKRDDLEKELSALQTGTKLVSQEYNVSTRR</sequence>
<protein>
    <submittedName>
        <fullName evidence="2">Uncharacterized protein</fullName>
    </submittedName>
</protein>
<evidence type="ECO:0000313" key="2">
    <source>
        <dbReference type="EMBL" id="AEK08371.1"/>
    </source>
</evidence>
<proteinExistence type="predicted"/>
<dbReference type="Proteomes" id="UP000008403">
    <property type="component" value="Segment"/>
</dbReference>
<keyword evidence="3" id="KW-1185">Reference proteome</keyword>
<dbReference type="GeneID" id="40066686"/>
<dbReference type="EMBL" id="JF937091">
    <property type="protein sequence ID" value="AEK08371.1"/>
    <property type="molecule type" value="Genomic_DNA"/>
</dbReference>